<feature type="compositionally biased region" description="Basic and acidic residues" evidence="6">
    <location>
        <begin position="230"/>
        <end position="250"/>
    </location>
</feature>
<proteinExistence type="predicted"/>
<dbReference type="GO" id="GO:0008270">
    <property type="term" value="F:zinc ion binding"/>
    <property type="evidence" value="ECO:0007669"/>
    <property type="project" value="UniProtKB-KW"/>
</dbReference>
<organism evidence="8 9">
    <name type="scientific">Anopheles melas</name>
    <dbReference type="NCBI Taxonomy" id="34690"/>
    <lineage>
        <taxon>Eukaryota</taxon>
        <taxon>Metazoa</taxon>
        <taxon>Ecdysozoa</taxon>
        <taxon>Arthropoda</taxon>
        <taxon>Hexapoda</taxon>
        <taxon>Insecta</taxon>
        <taxon>Pterygota</taxon>
        <taxon>Neoptera</taxon>
        <taxon>Endopterygota</taxon>
        <taxon>Diptera</taxon>
        <taxon>Nematocera</taxon>
        <taxon>Culicoidea</taxon>
        <taxon>Culicidae</taxon>
        <taxon>Anophelinae</taxon>
        <taxon>Anopheles</taxon>
    </lineage>
</organism>
<dbReference type="PROSITE" id="PS50157">
    <property type="entry name" value="ZINC_FINGER_C2H2_2"/>
    <property type="match status" value="3"/>
</dbReference>
<dbReference type="GO" id="GO:0005634">
    <property type="term" value="C:nucleus"/>
    <property type="evidence" value="ECO:0007669"/>
    <property type="project" value="TreeGrafter"/>
</dbReference>
<keyword evidence="3 5" id="KW-0863">Zinc-finger</keyword>
<feature type="compositionally biased region" description="Basic residues" evidence="6">
    <location>
        <begin position="1095"/>
        <end position="1104"/>
    </location>
</feature>
<dbReference type="Gene3D" id="3.30.160.60">
    <property type="entry name" value="Classic Zinc Finger"/>
    <property type="match status" value="2"/>
</dbReference>
<feature type="compositionally biased region" description="Low complexity" evidence="6">
    <location>
        <begin position="679"/>
        <end position="704"/>
    </location>
</feature>
<evidence type="ECO:0000256" key="1">
    <source>
        <dbReference type="ARBA" id="ARBA00022723"/>
    </source>
</evidence>
<evidence type="ECO:0000256" key="3">
    <source>
        <dbReference type="ARBA" id="ARBA00022771"/>
    </source>
</evidence>
<evidence type="ECO:0000259" key="7">
    <source>
        <dbReference type="PROSITE" id="PS50157"/>
    </source>
</evidence>
<feature type="compositionally biased region" description="Low complexity" evidence="6">
    <location>
        <begin position="723"/>
        <end position="737"/>
    </location>
</feature>
<dbReference type="VEuPathDB" id="VectorBase:AMEC005164"/>
<feature type="domain" description="C2H2-type" evidence="7">
    <location>
        <begin position="441"/>
        <end position="468"/>
    </location>
</feature>
<dbReference type="AlphaFoldDB" id="A0A182TMS2"/>
<dbReference type="STRING" id="34690.A0A182TMS2"/>
<evidence type="ECO:0000313" key="9">
    <source>
        <dbReference type="Proteomes" id="UP000075902"/>
    </source>
</evidence>
<name>A0A182TMS2_9DIPT</name>
<dbReference type="PROSITE" id="PS00028">
    <property type="entry name" value="ZINC_FINGER_C2H2_1"/>
    <property type="match status" value="3"/>
</dbReference>
<feature type="region of interest" description="Disordered" evidence="6">
    <location>
        <begin position="221"/>
        <end position="262"/>
    </location>
</feature>
<sequence length="1217" mass="131230">MPSMVRRTRGKLAAQRQLASSTTTTTTTAAAERRVKREPQTKLIDAVAAAAADRQGSDNAPHHHPGELKRLPQCKVKRNYACGSCSYFTQNPRSYLTHLRDTHREKISVYECKRCVYASRHYQKLVRHMRMVHGGADVPVESGSKGATPVDSSEERREVIEKDSSEKDSAFSKVLDALGVGGAYTQQLVASLLPSLLLRNVEQTWTSSLLALKAPIKSEMDGMQSVVTSPERDSSHKTDRKSSEDNETVPKKRSRPIPNLIPLAPAKPEKELLKPVPMSVLMPPEVAVGHSHPPSPMSLPSSSPQTKCTFCELSFESTLDLANHIAASHKEDLITSLLQKSMDESNQNLFPQTGDPGDSASNELWKSLLEANLFGADSATPAARANASTSASSKVDDDEVEILESKSETYCGIETAPGYGEVTSKLSSNDPNATGLMKRVFKCPHCSFWASTASRFHVHIVGHLNKKPFECSLCSYRSNWRWDITKHIRLKTIRDPSHKNAGVLMNDETGRRNYTKYNKYITLMHITDNTSGGGGAGGGSAAAAAAAAAVAGGSGSAKESTNFPNKSFNESSMSDLVAACSAFNIDLNALANMPGFSLLLDDKPAHDETSAKVDEGDHFKCQFCEFSTPTKEELSLHTTNSHGGMVAATATSPFQLQLEEAMEQEAYGKAGGGGGGDRANSTANNNITPPSSSSTPTPPTGSAAHCSLSKSAANTSNNDMPSTTTNGTPLLPLLLTPGGAGDKTNHHPPPPPELGAGEGGDGSSHTRGLAVPSTGTWRHSAPYRCGHCHQVSNWKHVIQRHCRLKHNGHVFIEHVNAERDDPAALVDGADGQQLPRNSKQNQPHSVYVIEDVVHPPTVSTGNGNGTGTGTSIDALVSSSIPPPLAPFSLDEVNTLEPIVEILDKDPAATELIHFNGALMPSTVLVDSGTVAPAVPSEQLECISCQFRAATVEQLTEHLEQHMSNSPAAGTGTAFDTAGLLDPGPTTMYYCARCPARFLQHAHMLEHESKHGAPVGRSCSFCTYRTADDDERSRHEEVHSAAYNINTDNLQIFLAESKEYPKPPLTLKETGGRQLFYVEPLEAHDSPEGEVSATRKVPRKSKHRVRSPDSAATGTESDRPLAPGGSSIFLCEYCDQTFDAEAELNAHVRNHFSSILAPQEVPYYTSLSSTLDKERKLELIVSGAAPGSAAMALRYVYDNARRKDWSVYSKTESVLLKF</sequence>
<feature type="compositionally biased region" description="Polar residues" evidence="6">
    <location>
        <begin position="708"/>
        <end position="722"/>
    </location>
</feature>
<evidence type="ECO:0000256" key="6">
    <source>
        <dbReference type="SAM" id="MobiDB-lite"/>
    </source>
</evidence>
<feature type="compositionally biased region" description="Low complexity" evidence="6">
    <location>
        <begin position="19"/>
        <end position="30"/>
    </location>
</feature>
<feature type="domain" description="C2H2-type" evidence="7">
    <location>
        <begin position="1128"/>
        <end position="1150"/>
    </location>
</feature>
<evidence type="ECO:0000256" key="5">
    <source>
        <dbReference type="PROSITE-ProRule" id="PRU00042"/>
    </source>
</evidence>
<keyword evidence="1" id="KW-0479">Metal-binding</keyword>
<reference evidence="8" key="2">
    <citation type="submission" date="2020-05" db="UniProtKB">
        <authorList>
            <consortium name="EnsemblMetazoa"/>
        </authorList>
    </citation>
    <scope>IDENTIFICATION</scope>
    <source>
        <strain evidence="8">CM1001059</strain>
    </source>
</reference>
<keyword evidence="4" id="KW-0862">Zinc</keyword>
<feature type="region of interest" description="Disordered" evidence="6">
    <location>
        <begin position="50"/>
        <end position="70"/>
    </location>
</feature>
<feature type="region of interest" description="Disordered" evidence="6">
    <location>
        <begin position="667"/>
        <end position="775"/>
    </location>
</feature>
<evidence type="ECO:0000256" key="4">
    <source>
        <dbReference type="ARBA" id="ARBA00022833"/>
    </source>
</evidence>
<evidence type="ECO:0000256" key="2">
    <source>
        <dbReference type="ARBA" id="ARBA00022737"/>
    </source>
</evidence>
<dbReference type="FunFam" id="3.30.160.60:FF:000894">
    <property type="entry name" value="Uncharacterized protein, isoform C"/>
    <property type="match status" value="1"/>
</dbReference>
<reference evidence="9" key="1">
    <citation type="submission" date="2014-01" db="EMBL/GenBank/DDBJ databases">
        <title>The Genome Sequence of Anopheles melas CM1001059_A (V2).</title>
        <authorList>
            <consortium name="The Broad Institute Genomics Platform"/>
            <person name="Neafsey D.E."/>
            <person name="Besansky N."/>
            <person name="Howell P."/>
            <person name="Walton C."/>
            <person name="Young S.K."/>
            <person name="Zeng Q."/>
            <person name="Gargeya S."/>
            <person name="Fitzgerald M."/>
            <person name="Haas B."/>
            <person name="Abouelleil A."/>
            <person name="Allen A.W."/>
            <person name="Alvarado L."/>
            <person name="Arachchi H.M."/>
            <person name="Berlin A.M."/>
            <person name="Chapman S.B."/>
            <person name="Gainer-Dewar J."/>
            <person name="Goldberg J."/>
            <person name="Griggs A."/>
            <person name="Gujja S."/>
            <person name="Hansen M."/>
            <person name="Howarth C."/>
            <person name="Imamovic A."/>
            <person name="Ireland A."/>
            <person name="Larimer J."/>
            <person name="McCowan C."/>
            <person name="Murphy C."/>
            <person name="Pearson M."/>
            <person name="Poon T.W."/>
            <person name="Priest M."/>
            <person name="Roberts A."/>
            <person name="Saif S."/>
            <person name="Shea T."/>
            <person name="Sisk P."/>
            <person name="Sykes S."/>
            <person name="Wortman J."/>
            <person name="Nusbaum C."/>
            <person name="Birren B."/>
        </authorList>
    </citation>
    <scope>NUCLEOTIDE SEQUENCE [LARGE SCALE GENOMIC DNA]</scope>
    <source>
        <strain evidence="9">CM1001059</strain>
    </source>
</reference>
<protein>
    <recommendedName>
        <fullName evidence="7">C2H2-type domain-containing protein</fullName>
    </recommendedName>
</protein>
<dbReference type="GO" id="GO:0045944">
    <property type="term" value="P:positive regulation of transcription by RNA polymerase II"/>
    <property type="evidence" value="ECO:0007669"/>
    <property type="project" value="TreeGrafter"/>
</dbReference>
<dbReference type="EnsemblMetazoa" id="AMEC005164-RA">
    <property type="protein sequence ID" value="AMEC005164-PA"/>
    <property type="gene ID" value="AMEC005164"/>
</dbReference>
<dbReference type="PANTHER" id="PTHR24403:SF94">
    <property type="entry name" value="KUMGANG"/>
    <property type="match status" value="1"/>
</dbReference>
<feature type="region of interest" description="Disordered" evidence="6">
    <location>
        <begin position="1"/>
        <end position="35"/>
    </location>
</feature>
<dbReference type="InterPro" id="IPR036236">
    <property type="entry name" value="Znf_C2H2_sf"/>
</dbReference>
<dbReference type="SUPFAM" id="SSF57667">
    <property type="entry name" value="beta-beta-alpha zinc fingers"/>
    <property type="match status" value="1"/>
</dbReference>
<keyword evidence="2" id="KW-0677">Repeat</keyword>
<dbReference type="InterPro" id="IPR013087">
    <property type="entry name" value="Znf_C2H2_type"/>
</dbReference>
<accession>A0A182TMS2</accession>
<evidence type="ECO:0000313" key="8">
    <source>
        <dbReference type="EnsemblMetazoa" id="AMEC005164-PA"/>
    </source>
</evidence>
<dbReference type="PANTHER" id="PTHR24403">
    <property type="entry name" value="ZINC FINGER PROTEIN"/>
    <property type="match status" value="1"/>
</dbReference>
<dbReference type="InterPro" id="IPR050688">
    <property type="entry name" value="Zinc_finger/UBP_domain"/>
</dbReference>
<feature type="region of interest" description="Disordered" evidence="6">
    <location>
        <begin position="1085"/>
        <end position="1119"/>
    </location>
</feature>
<feature type="compositionally biased region" description="Basic and acidic residues" evidence="6">
    <location>
        <begin position="153"/>
        <end position="165"/>
    </location>
</feature>
<feature type="domain" description="C2H2-type" evidence="7">
    <location>
        <begin position="110"/>
        <end position="138"/>
    </location>
</feature>
<dbReference type="SMART" id="SM00355">
    <property type="entry name" value="ZnF_C2H2"/>
    <property type="match status" value="11"/>
</dbReference>
<dbReference type="FunFam" id="3.30.160.60:FF:001268">
    <property type="entry name" value="Uncharacterized protein, isoform C"/>
    <property type="match status" value="1"/>
</dbReference>
<feature type="region of interest" description="Disordered" evidence="6">
    <location>
        <begin position="137"/>
        <end position="165"/>
    </location>
</feature>
<dbReference type="Proteomes" id="UP000075902">
    <property type="component" value="Unassembled WGS sequence"/>
</dbReference>
<feature type="compositionally biased region" description="Basic residues" evidence="6">
    <location>
        <begin position="1"/>
        <end position="10"/>
    </location>
</feature>
<feature type="compositionally biased region" description="Basic and acidic residues" evidence="6">
    <location>
        <begin position="60"/>
        <end position="70"/>
    </location>
</feature>
<keyword evidence="9" id="KW-1185">Reference proteome</keyword>